<evidence type="ECO:0000256" key="3">
    <source>
        <dbReference type="ARBA" id="ARBA00023163"/>
    </source>
</evidence>
<feature type="domain" description="HTH iclR-type" evidence="4">
    <location>
        <begin position="5"/>
        <end position="66"/>
    </location>
</feature>
<gene>
    <name evidence="6" type="ORF">CK621_01220</name>
</gene>
<dbReference type="SUPFAM" id="SSF46785">
    <property type="entry name" value="Winged helix' DNA-binding domain"/>
    <property type="match status" value="1"/>
</dbReference>
<dbReference type="EMBL" id="NSJE01000002">
    <property type="protein sequence ID" value="PAT43881.1"/>
    <property type="molecule type" value="Genomic_DNA"/>
</dbReference>
<keyword evidence="2" id="KW-0238">DNA-binding</keyword>
<evidence type="ECO:0000313" key="6">
    <source>
        <dbReference type="EMBL" id="PAT43881.1"/>
    </source>
</evidence>
<evidence type="ECO:0000259" key="4">
    <source>
        <dbReference type="PROSITE" id="PS51077"/>
    </source>
</evidence>
<dbReference type="PANTHER" id="PTHR30136">
    <property type="entry name" value="HELIX-TURN-HELIX TRANSCRIPTIONAL REGULATOR, ICLR FAMILY"/>
    <property type="match status" value="1"/>
</dbReference>
<protein>
    <submittedName>
        <fullName evidence="6">IclR family transcriptional regulator</fullName>
    </submittedName>
</protein>
<dbReference type="InterPro" id="IPR005471">
    <property type="entry name" value="Tscrpt_reg_IclR_N"/>
</dbReference>
<dbReference type="AlphaFoldDB" id="A0A2A2B1C3"/>
<evidence type="ECO:0000313" key="7">
    <source>
        <dbReference type="Proteomes" id="UP000218439"/>
    </source>
</evidence>
<dbReference type="Gene3D" id="1.10.10.10">
    <property type="entry name" value="Winged helix-like DNA-binding domain superfamily/Winged helix DNA-binding domain"/>
    <property type="match status" value="1"/>
</dbReference>
<dbReference type="PANTHER" id="PTHR30136:SF35">
    <property type="entry name" value="HTH-TYPE TRANSCRIPTIONAL REGULATOR RV1719"/>
    <property type="match status" value="1"/>
</dbReference>
<dbReference type="InterPro" id="IPR050707">
    <property type="entry name" value="HTH_MetabolicPath_Reg"/>
</dbReference>
<dbReference type="InterPro" id="IPR036390">
    <property type="entry name" value="WH_DNA-bd_sf"/>
</dbReference>
<dbReference type="Gene3D" id="3.30.450.40">
    <property type="match status" value="1"/>
</dbReference>
<dbReference type="GO" id="GO:0045892">
    <property type="term" value="P:negative regulation of DNA-templated transcription"/>
    <property type="evidence" value="ECO:0007669"/>
    <property type="project" value="TreeGrafter"/>
</dbReference>
<evidence type="ECO:0000259" key="5">
    <source>
        <dbReference type="PROSITE" id="PS51078"/>
    </source>
</evidence>
<keyword evidence="3" id="KW-0804">Transcription</keyword>
<proteinExistence type="predicted"/>
<dbReference type="Pfam" id="PF01614">
    <property type="entry name" value="IclR_C"/>
    <property type="match status" value="1"/>
</dbReference>
<dbReference type="InterPro" id="IPR014757">
    <property type="entry name" value="Tscrpt_reg_IclR_C"/>
</dbReference>
<sequence length="266" mass="29326">MPAINTSVQKACRLLKALSDERNARLVDLAQATGIDKASALRLLETLVAEGMVQRDARSKRFSLGREWLVARAAAAQRMDARHLARPALIRLAHRFEDSVIFSELSGWESVCTELRFGTFPIRANYLSIGSRRPLGVGAGSLALLAALPDAEVEAVMLSIAPRLQRYPRISVDFLCQQVECTRKRGYALLLDVVVEHMGGIAIAVPDANGDLLGAISIAALSERLIERRDAIVVELRKEAAMITQQWHEQSELSRRPFDLPHAVLS</sequence>
<dbReference type="Proteomes" id="UP000218439">
    <property type="component" value="Unassembled WGS sequence"/>
</dbReference>
<name>A0A2A2B1C3_9BURK</name>
<dbReference type="InterPro" id="IPR029016">
    <property type="entry name" value="GAF-like_dom_sf"/>
</dbReference>
<dbReference type="SUPFAM" id="SSF55781">
    <property type="entry name" value="GAF domain-like"/>
    <property type="match status" value="1"/>
</dbReference>
<dbReference type="GO" id="GO:0003700">
    <property type="term" value="F:DNA-binding transcription factor activity"/>
    <property type="evidence" value="ECO:0007669"/>
    <property type="project" value="TreeGrafter"/>
</dbReference>
<organism evidence="6 7">
    <name type="scientific">Vandammella animalimorsus</name>
    <dbReference type="NCBI Taxonomy" id="2029117"/>
    <lineage>
        <taxon>Bacteria</taxon>
        <taxon>Pseudomonadati</taxon>
        <taxon>Pseudomonadota</taxon>
        <taxon>Betaproteobacteria</taxon>
        <taxon>Burkholderiales</taxon>
        <taxon>Comamonadaceae</taxon>
        <taxon>Vandammella</taxon>
    </lineage>
</organism>
<keyword evidence="1" id="KW-0805">Transcription regulation</keyword>
<comment type="caution">
    <text evidence="6">The sequence shown here is derived from an EMBL/GenBank/DDBJ whole genome shotgun (WGS) entry which is preliminary data.</text>
</comment>
<dbReference type="Pfam" id="PF09339">
    <property type="entry name" value="HTH_IclR"/>
    <property type="match status" value="1"/>
</dbReference>
<accession>A0A2A2B1C3</accession>
<dbReference type="PROSITE" id="PS51078">
    <property type="entry name" value="ICLR_ED"/>
    <property type="match status" value="1"/>
</dbReference>
<reference evidence="6 7" key="1">
    <citation type="submission" date="2017-08" db="EMBL/GenBank/DDBJ databases">
        <title>WGS of Clinical strains of the CDC Group NO-1 linked to zoonotic infections in humans.</title>
        <authorList>
            <person name="Bernier A.-M."/>
            <person name="Bernard K."/>
        </authorList>
    </citation>
    <scope>NUCLEOTIDE SEQUENCE [LARGE SCALE GENOMIC DNA]</scope>
    <source>
        <strain evidence="6 7">NML120219</strain>
    </source>
</reference>
<dbReference type="GO" id="GO:0003677">
    <property type="term" value="F:DNA binding"/>
    <property type="evidence" value="ECO:0007669"/>
    <property type="project" value="UniProtKB-KW"/>
</dbReference>
<dbReference type="RefSeq" id="WP_095550951.1">
    <property type="nucleotide sequence ID" value="NZ_NSJE01000002.1"/>
</dbReference>
<evidence type="ECO:0000256" key="1">
    <source>
        <dbReference type="ARBA" id="ARBA00023015"/>
    </source>
</evidence>
<dbReference type="PROSITE" id="PS51077">
    <property type="entry name" value="HTH_ICLR"/>
    <property type="match status" value="1"/>
</dbReference>
<dbReference type="InterPro" id="IPR036388">
    <property type="entry name" value="WH-like_DNA-bd_sf"/>
</dbReference>
<feature type="domain" description="IclR-ED" evidence="5">
    <location>
        <begin position="60"/>
        <end position="256"/>
    </location>
</feature>
<evidence type="ECO:0000256" key="2">
    <source>
        <dbReference type="ARBA" id="ARBA00023125"/>
    </source>
</evidence>
<dbReference type="SMART" id="SM00346">
    <property type="entry name" value="HTH_ICLR"/>
    <property type="match status" value="1"/>
</dbReference>